<feature type="chain" id="PRO_5002174978" evidence="1">
    <location>
        <begin position="28"/>
        <end position="214"/>
    </location>
</feature>
<keyword evidence="1" id="KW-0732">Signal</keyword>
<proteinExistence type="predicted"/>
<evidence type="ECO:0000313" key="2">
    <source>
        <dbReference type="EMBL" id="AJL34952.1"/>
    </source>
</evidence>
<protein>
    <submittedName>
        <fullName evidence="2">Putative thiol-disulfide isomerase/thioredoxin</fullName>
    </submittedName>
</protein>
<dbReference type="GO" id="GO:0016853">
    <property type="term" value="F:isomerase activity"/>
    <property type="evidence" value="ECO:0007669"/>
    <property type="project" value="UniProtKB-KW"/>
</dbReference>
<feature type="signal peptide" evidence="1">
    <location>
        <begin position="1"/>
        <end position="27"/>
    </location>
</feature>
<dbReference type="AlphaFoldDB" id="A0A0C5B187"/>
<evidence type="ECO:0000256" key="1">
    <source>
        <dbReference type="SAM" id="SignalP"/>
    </source>
</evidence>
<dbReference type="EMBL" id="KF418775">
    <property type="protein sequence ID" value="AJL34952.1"/>
    <property type="molecule type" value="Genomic_DNA"/>
</dbReference>
<dbReference type="SUPFAM" id="SSF52833">
    <property type="entry name" value="Thioredoxin-like"/>
    <property type="match status" value="1"/>
</dbReference>
<organism evidence="2">
    <name type="scientific">Burkholderia pseudomallei</name>
    <name type="common">Pseudomonas pseudomallei</name>
    <dbReference type="NCBI Taxonomy" id="28450"/>
    <lineage>
        <taxon>Bacteria</taxon>
        <taxon>Pseudomonadati</taxon>
        <taxon>Pseudomonadota</taxon>
        <taxon>Betaproteobacteria</taxon>
        <taxon>Burkholderiales</taxon>
        <taxon>Burkholderiaceae</taxon>
        <taxon>Burkholderia</taxon>
        <taxon>pseudomallei group</taxon>
    </lineage>
</organism>
<dbReference type="InterPro" id="IPR036249">
    <property type="entry name" value="Thioredoxin-like_sf"/>
</dbReference>
<name>A0A0C5B187_BURPE</name>
<dbReference type="Gene3D" id="3.40.30.10">
    <property type="entry name" value="Glutaredoxin"/>
    <property type="match status" value="1"/>
</dbReference>
<accession>A0A0C5B187</accession>
<keyword evidence="2" id="KW-0614">Plasmid</keyword>
<keyword evidence="2" id="KW-0413">Isomerase</keyword>
<sequence length="214" mass="23521">MNIMMRYLASWALRVAAAACVPAAAWAQVPAGMEQLKPYLQVKPVPGDDETVRVFFSPSCQFSRNYFQFFNNLEATLPRQKTFLFTPLVNKADGIQFALSFLAVQKYYPTYLHNFMEASFIGAQDRGISTSNWAGIEKIGQAAHLPVSVPRLVAEHAGVLEKDLRAALVRQKLLEVTNTPAVSVAGTYIVTPEFTSGDAALFSQLVNGLISMAK</sequence>
<gene>
    <name evidence="2" type="ORF">pBPS069</name>
</gene>
<geneLocation type="plasmid" evidence="2">
    <name>pBPSE01</name>
</geneLocation>
<reference evidence="2" key="1">
    <citation type="submission" date="2013-07" db="EMBL/GenBank/DDBJ databases">
        <title>Complete sequence of a native Burkholderia pseudomallei plasmid.</title>
        <authorList>
            <person name="Stone J.K."/>
            <person name="Bollig M.C."/>
            <person name="Gibbons H.S."/>
            <person name="Mayo M."/>
            <person name="Currie B.J."/>
            <person name="Keim P."/>
            <person name="Tuanyok A."/>
        </authorList>
    </citation>
    <scope>NUCLEOTIDE SEQUENCE</scope>
    <source>
        <strain evidence="2">MSHR1950</strain>
        <plasmid evidence="2">pBPSE01</plasmid>
    </source>
</reference>